<dbReference type="EMBL" id="BAAAQK010000008">
    <property type="protein sequence ID" value="GAA1849844.1"/>
    <property type="molecule type" value="Genomic_DNA"/>
</dbReference>
<dbReference type="Proteomes" id="UP001500449">
    <property type="component" value="Unassembled WGS sequence"/>
</dbReference>
<accession>A0ABN2N2K7</accession>
<evidence type="ECO:0000313" key="2">
    <source>
        <dbReference type="EMBL" id="GAA1849844.1"/>
    </source>
</evidence>
<protein>
    <submittedName>
        <fullName evidence="2">Uncharacterized protein</fullName>
    </submittedName>
</protein>
<gene>
    <name evidence="2" type="ORF">GCM10009836_32010</name>
</gene>
<proteinExistence type="predicted"/>
<comment type="caution">
    <text evidence="2">The sequence shown here is derived from an EMBL/GenBank/DDBJ whole genome shotgun (WGS) entry which is preliminary data.</text>
</comment>
<evidence type="ECO:0000313" key="3">
    <source>
        <dbReference type="Proteomes" id="UP001500449"/>
    </source>
</evidence>
<keyword evidence="3" id="KW-1185">Reference proteome</keyword>
<feature type="region of interest" description="Disordered" evidence="1">
    <location>
        <begin position="121"/>
        <end position="157"/>
    </location>
</feature>
<feature type="region of interest" description="Disordered" evidence="1">
    <location>
        <begin position="37"/>
        <end position="58"/>
    </location>
</feature>
<evidence type="ECO:0000256" key="1">
    <source>
        <dbReference type="SAM" id="MobiDB-lite"/>
    </source>
</evidence>
<dbReference type="RefSeq" id="WP_344417287.1">
    <property type="nucleotide sequence ID" value="NZ_BAAAQK010000008.1"/>
</dbReference>
<sequence length="157" mass="16630">MDELLERALAADVTAAAAATALAAVREAERHADVLIGVPPLPGTSAWEDEQGTDLPDRRERAWQVAQLRIELEAGVDPLPTLVGLRRTGATWDLLGRAAGISRQSAHERWAKRIAAVLDEDEQAELGPRAGEAPGPTRPGAASGKVDARDAPLLPNL</sequence>
<name>A0ABN2N2K7_9PSEU</name>
<reference evidence="2 3" key="1">
    <citation type="journal article" date="2019" name="Int. J. Syst. Evol. Microbiol.">
        <title>The Global Catalogue of Microorganisms (GCM) 10K type strain sequencing project: providing services to taxonomists for standard genome sequencing and annotation.</title>
        <authorList>
            <consortium name="The Broad Institute Genomics Platform"/>
            <consortium name="The Broad Institute Genome Sequencing Center for Infectious Disease"/>
            <person name="Wu L."/>
            <person name="Ma J."/>
        </authorList>
    </citation>
    <scope>NUCLEOTIDE SEQUENCE [LARGE SCALE GENOMIC DNA]</scope>
    <source>
        <strain evidence="2 3">JCM 16009</strain>
    </source>
</reference>
<organism evidence="2 3">
    <name type="scientific">Pseudonocardia ailaonensis</name>
    <dbReference type="NCBI Taxonomy" id="367279"/>
    <lineage>
        <taxon>Bacteria</taxon>
        <taxon>Bacillati</taxon>
        <taxon>Actinomycetota</taxon>
        <taxon>Actinomycetes</taxon>
        <taxon>Pseudonocardiales</taxon>
        <taxon>Pseudonocardiaceae</taxon>
        <taxon>Pseudonocardia</taxon>
    </lineage>
</organism>